<accession>A0A9J6R8T8</accession>
<evidence type="ECO:0000259" key="1">
    <source>
        <dbReference type="PROSITE" id="PS50104"/>
    </source>
</evidence>
<reference evidence="2" key="1">
    <citation type="submission" date="2022-11" db="EMBL/GenBank/DDBJ databases">
        <title>WGS of Natronobacillus azotifigens 24KS-1, an anaerobic diazotrophic haloalkaliphile from soda-rich habitats.</title>
        <authorList>
            <person name="Sorokin D.Y."/>
            <person name="Merkel A.Y."/>
        </authorList>
    </citation>
    <scope>NUCLEOTIDE SEQUENCE</scope>
    <source>
        <strain evidence="2">24KS-1</strain>
    </source>
</reference>
<dbReference type="Gene3D" id="3.40.50.1820">
    <property type="entry name" value="alpha/beta hydrolase"/>
    <property type="match status" value="1"/>
</dbReference>
<evidence type="ECO:0000313" key="3">
    <source>
        <dbReference type="Proteomes" id="UP001084197"/>
    </source>
</evidence>
<feature type="domain" description="TIR" evidence="1">
    <location>
        <begin position="1"/>
        <end position="116"/>
    </location>
</feature>
<comment type="caution">
    <text evidence="2">The sequence shown here is derived from an EMBL/GenBank/DDBJ whole genome shotgun (WGS) entry which is preliminary data.</text>
</comment>
<dbReference type="PROSITE" id="PS50104">
    <property type="entry name" value="TIR"/>
    <property type="match status" value="1"/>
</dbReference>
<dbReference type="InterPro" id="IPR035897">
    <property type="entry name" value="Toll_tir_struct_dom_sf"/>
</dbReference>
<dbReference type="Proteomes" id="UP001084197">
    <property type="component" value="Unassembled WGS sequence"/>
</dbReference>
<gene>
    <name evidence="2" type="ORF">OWO01_02340</name>
</gene>
<dbReference type="InterPro" id="IPR029058">
    <property type="entry name" value="AB_hydrolase_fold"/>
</dbReference>
<protein>
    <submittedName>
        <fullName evidence="2">TIR domain-containing protein</fullName>
    </submittedName>
</protein>
<dbReference type="AlphaFoldDB" id="A0A9J6R8T8"/>
<dbReference type="SUPFAM" id="SSF52200">
    <property type="entry name" value="Toll/Interleukin receptor TIR domain"/>
    <property type="match status" value="1"/>
</dbReference>
<keyword evidence="3" id="KW-1185">Reference proteome</keyword>
<dbReference type="InterPro" id="IPR000157">
    <property type="entry name" value="TIR_dom"/>
</dbReference>
<dbReference type="EMBL" id="JAPRAT010000003">
    <property type="protein sequence ID" value="MCZ0702048.1"/>
    <property type="molecule type" value="Genomic_DNA"/>
</dbReference>
<name>A0A9J6R8T8_9BACI</name>
<dbReference type="Gene3D" id="3.40.50.10140">
    <property type="entry name" value="Toll/interleukin-1 receptor homology (TIR) domain"/>
    <property type="match status" value="1"/>
</dbReference>
<sequence>MKTILMDYTQKDKQTAEKITYDLERKGVRVWNDEFDIKLGDNIFEKKKESIKCCHYILILLSDQSNRTTEYYTAITKAKKDIVILLIDNCNIPNILKEYPIIDLQEEYDDGLSNVLAHLKNKLESKKNQTEKEVTVSSVDLKSVTLKNPILKSMQTVSIEQFFNEFSNGKELEKYKKALLSIFEFAKMREAAYLLFGGSFAVEKDSPSNVTCVIVFRHQSDIPRDHGRFFLQETTIDVYFATIEDQNTLSTHQQLLSMASNNQGAGVIKIDITNISMDQLQRIDHNISDNSTSLIDLYQPRGVLVTLHGLLSRAKWNTELAPIVSSQGWIFAPYVYKSCVDLLFREQKRKRAVDEFRSWIFDIQMRYKGVPISVIAHSFGTYIIASYLAGFDEDIPVQFQSVILTGSIVHTNYDWKTKYEQSKIIRVRNEIAKNDSWVKRMPDGIIRLSKKFGQSGVKGFAQNCDILTQHNNKIFDHNNVIKRDVVEQIWLPYLNANSNLDFLE</sequence>
<evidence type="ECO:0000313" key="2">
    <source>
        <dbReference type="EMBL" id="MCZ0702048.1"/>
    </source>
</evidence>
<dbReference type="GO" id="GO:0007165">
    <property type="term" value="P:signal transduction"/>
    <property type="evidence" value="ECO:0007669"/>
    <property type="project" value="InterPro"/>
</dbReference>
<dbReference type="SUPFAM" id="SSF53474">
    <property type="entry name" value="alpha/beta-Hydrolases"/>
    <property type="match status" value="1"/>
</dbReference>
<proteinExistence type="predicted"/>
<dbReference type="RefSeq" id="WP_268778817.1">
    <property type="nucleotide sequence ID" value="NZ_JAPRAT010000003.1"/>
</dbReference>
<dbReference type="Pfam" id="PF13676">
    <property type="entry name" value="TIR_2"/>
    <property type="match status" value="1"/>
</dbReference>
<organism evidence="2 3">
    <name type="scientific">Natronobacillus azotifigens</name>
    <dbReference type="NCBI Taxonomy" id="472978"/>
    <lineage>
        <taxon>Bacteria</taxon>
        <taxon>Bacillati</taxon>
        <taxon>Bacillota</taxon>
        <taxon>Bacilli</taxon>
        <taxon>Bacillales</taxon>
        <taxon>Bacillaceae</taxon>
        <taxon>Natronobacillus</taxon>
    </lineage>
</organism>